<dbReference type="AlphaFoldDB" id="G5A500"/>
<gene>
    <name evidence="1" type="ORF">PHYSODRAFT_523376</name>
</gene>
<reference evidence="1 2" key="1">
    <citation type="journal article" date="2006" name="Science">
        <title>Phytophthora genome sequences uncover evolutionary origins and mechanisms of pathogenesis.</title>
        <authorList>
            <person name="Tyler B.M."/>
            <person name="Tripathy S."/>
            <person name="Zhang X."/>
            <person name="Dehal P."/>
            <person name="Jiang R.H."/>
            <person name="Aerts A."/>
            <person name="Arredondo F.D."/>
            <person name="Baxter L."/>
            <person name="Bensasson D."/>
            <person name="Beynon J.L."/>
            <person name="Chapman J."/>
            <person name="Damasceno C.M."/>
            <person name="Dorrance A.E."/>
            <person name="Dou D."/>
            <person name="Dickerman A.W."/>
            <person name="Dubchak I.L."/>
            <person name="Garbelotto M."/>
            <person name="Gijzen M."/>
            <person name="Gordon S.G."/>
            <person name="Govers F."/>
            <person name="Grunwald N.J."/>
            <person name="Huang W."/>
            <person name="Ivors K.L."/>
            <person name="Jones R.W."/>
            <person name="Kamoun S."/>
            <person name="Krampis K."/>
            <person name="Lamour K.H."/>
            <person name="Lee M.K."/>
            <person name="McDonald W.H."/>
            <person name="Medina M."/>
            <person name="Meijer H.J."/>
            <person name="Nordberg E.K."/>
            <person name="Maclean D.J."/>
            <person name="Ospina-Giraldo M.D."/>
            <person name="Morris P.F."/>
            <person name="Phuntumart V."/>
            <person name="Putnam N.H."/>
            <person name="Rash S."/>
            <person name="Rose J.K."/>
            <person name="Sakihama Y."/>
            <person name="Salamov A.A."/>
            <person name="Savidor A."/>
            <person name="Scheuring C.F."/>
            <person name="Smith B.M."/>
            <person name="Sobral B.W."/>
            <person name="Terry A."/>
            <person name="Torto-Alalibo T.A."/>
            <person name="Win J."/>
            <person name="Xu Z."/>
            <person name="Zhang H."/>
            <person name="Grigoriev I.V."/>
            <person name="Rokhsar D.S."/>
            <person name="Boore J.L."/>
        </authorList>
    </citation>
    <scope>NUCLEOTIDE SEQUENCE [LARGE SCALE GENOMIC DNA]</scope>
    <source>
        <strain evidence="1 2">P6497</strain>
    </source>
</reference>
<dbReference type="KEGG" id="psoj:PHYSODRAFT_523376"/>
<sequence>RHRVVAARWGLFGHILRRPDIRAYTQMAAYYAPSEADQWRGRPRTTLPVVLDADLVATTGDSTYADTTLCRRLAKLSLAQV</sequence>
<organism evidence="1 2">
    <name type="scientific">Phytophthora sojae (strain P6497)</name>
    <name type="common">Soybean stem and root rot agent</name>
    <name type="synonym">Phytophthora megasperma f. sp. glycines</name>
    <dbReference type="NCBI Taxonomy" id="1094619"/>
    <lineage>
        <taxon>Eukaryota</taxon>
        <taxon>Sar</taxon>
        <taxon>Stramenopiles</taxon>
        <taxon>Oomycota</taxon>
        <taxon>Peronosporomycetes</taxon>
        <taxon>Peronosporales</taxon>
        <taxon>Peronosporaceae</taxon>
        <taxon>Phytophthora</taxon>
    </lineage>
</organism>
<dbReference type="InParanoid" id="G5A500"/>
<evidence type="ECO:0000313" key="1">
    <source>
        <dbReference type="EMBL" id="EGZ09749.1"/>
    </source>
</evidence>
<keyword evidence="2" id="KW-1185">Reference proteome</keyword>
<dbReference type="EMBL" id="JH159159">
    <property type="protein sequence ID" value="EGZ09749.1"/>
    <property type="molecule type" value="Genomic_DNA"/>
</dbReference>
<dbReference type="RefSeq" id="XP_009534610.1">
    <property type="nucleotide sequence ID" value="XM_009536315.1"/>
</dbReference>
<feature type="non-terminal residue" evidence="1">
    <location>
        <position position="1"/>
    </location>
</feature>
<dbReference type="GeneID" id="20660651"/>
<evidence type="ECO:0000313" key="2">
    <source>
        <dbReference type="Proteomes" id="UP000002640"/>
    </source>
</evidence>
<accession>G5A500</accession>
<proteinExistence type="predicted"/>
<name>G5A500_PHYSP</name>
<protein>
    <submittedName>
        <fullName evidence="1">Uncharacterized protein</fullName>
    </submittedName>
</protein>
<dbReference type="Proteomes" id="UP000002640">
    <property type="component" value="Unassembled WGS sequence"/>
</dbReference>